<evidence type="ECO:0000313" key="1">
    <source>
        <dbReference type="EMBL" id="PKZ15317.1"/>
    </source>
</evidence>
<name>A0A2I1M5D0_9BIFI</name>
<dbReference type="SFLD" id="SFLDS00003">
    <property type="entry name" value="Haloacid_Dehalogenase"/>
    <property type="match status" value="1"/>
</dbReference>
<accession>A0A2I1M5D0</accession>
<proteinExistence type="predicted"/>
<dbReference type="Gene3D" id="1.10.150.240">
    <property type="entry name" value="Putative phosphatase, domain 2"/>
    <property type="match status" value="1"/>
</dbReference>
<dbReference type="InterPro" id="IPR023198">
    <property type="entry name" value="PGP-like_dom2"/>
</dbReference>
<sequence length="212" mass="23931">MLKRYVVWDMDGTLIDSMEMWTNLVGEYLESQDISSVDHAQLVKQLDMLTVSEGTALLSQHFPRLGSPRAVEQQIDALLERHYREDLVLKPGVEQALRCLSRKDVHMCVASATAEPLIQACLARLGVLHHFDFLLSCETLQTSKREPRIYLEAAKRWAVKPSGIAVCEDAYHALETAHKAGFYTVAVFDQSNANQWADCLKIADESIINKEE</sequence>
<dbReference type="AlphaFoldDB" id="A0A2I1M5D0"/>
<dbReference type="InterPro" id="IPR006439">
    <property type="entry name" value="HAD-SF_hydro_IA"/>
</dbReference>
<dbReference type="InterPro" id="IPR023214">
    <property type="entry name" value="HAD_sf"/>
</dbReference>
<dbReference type="PRINTS" id="PR00413">
    <property type="entry name" value="HADHALOGNASE"/>
</dbReference>
<dbReference type="PANTHER" id="PTHR18901">
    <property type="entry name" value="2-DEOXYGLUCOSE-6-PHOSPHATE PHOSPHATASE 2"/>
    <property type="match status" value="1"/>
</dbReference>
<gene>
    <name evidence="1" type="ORF">CYJ32_02755</name>
</gene>
<dbReference type="Gene3D" id="3.40.50.1000">
    <property type="entry name" value="HAD superfamily/HAD-like"/>
    <property type="match status" value="1"/>
</dbReference>
<dbReference type="SUPFAM" id="SSF56784">
    <property type="entry name" value="HAD-like"/>
    <property type="match status" value="1"/>
</dbReference>
<organism evidence="1 2">
    <name type="scientific">Alloscardovia omnicolens</name>
    <dbReference type="NCBI Taxonomy" id="419015"/>
    <lineage>
        <taxon>Bacteria</taxon>
        <taxon>Bacillati</taxon>
        <taxon>Actinomycetota</taxon>
        <taxon>Actinomycetes</taxon>
        <taxon>Bifidobacteriales</taxon>
        <taxon>Bifidobacteriaceae</taxon>
        <taxon>Alloscardovia</taxon>
    </lineage>
</organism>
<dbReference type="Pfam" id="PF13419">
    <property type="entry name" value="HAD_2"/>
    <property type="match status" value="1"/>
</dbReference>
<evidence type="ECO:0000313" key="2">
    <source>
        <dbReference type="Proteomes" id="UP000242263"/>
    </source>
</evidence>
<protein>
    <submittedName>
        <fullName evidence="1">HAD family phosphatase</fullName>
    </submittedName>
</protein>
<dbReference type="EMBL" id="PKGU01000002">
    <property type="protein sequence ID" value="PKZ15317.1"/>
    <property type="molecule type" value="Genomic_DNA"/>
</dbReference>
<dbReference type="CDD" id="cd07505">
    <property type="entry name" value="HAD_BPGM-like"/>
    <property type="match status" value="1"/>
</dbReference>
<dbReference type="PANTHER" id="PTHR18901:SF38">
    <property type="entry name" value="PSEUDOURIDINE-5'-PHOSPHATASE"/>
    <property type="match status" value="1"/>
</dbReference>
<comment type="caution">
    <text evidence="1">The sequence shown here is derived from an EMBL/GenBank/DDBJ whole genome shotgun (WGS) entry which is preliminary data.</text>
</comment>
<dbReference type="NCBIfam" id="TIGR01509">
    <property type="entry name" value="HAD-SF-IA-v3"/>
    <property type="match status" value="1"/>
</dbReference>
<dbReference type="InterPro" id="IPR041492">
    <property type="entry name" value="HAD_2"/>
</dbReference>
<reference evidence="1 2" key="1">
    <citation type="submission" date="2017-12" db="EMBL/GenBank/DDBJ databases">
        <title>Phylogenetic diversity of female urinary microbiome.</title>
        <authorList>
            <person name="Thomas-White K."/>
            <person name="Wolfe A.J."/>
        </authorList>
    </citation>
    <scope>NUCLEOTIDE SEQUENCE [LARGE SCALE GENOMIC DNA]</scope>
    <source>
        <strain evidence="1 2">UMB0064</strain>
    </source>
</reference>
<dbReference type="SFLD" id="SFLDG01129">
    <property type="entry name" value="C1.5:_HAD__Beta-PGM__Phosphata"/>
    <property type="match status" value="1"/>
</dbReference>
<dbReference type="Proteomes" id="UP000242263">
    <property type="component" value="Unassembled WGS sequence"/>
</dbReference>
<dbReference type="InterPro" id="IPR036412">
    <property type="entry name" value="HAD-like_sf"/>
</dbReference>
<dbReference type="RefSeq" id="WP_049206650.1">
    <property type="nucleotide sequence ID" value="NZ_JASOHD010000002.1"/>
</dbReference>